<sequence>MKAATARIGADAARYELENGPPTLSQFNYFQQRMSALGLHDALHTEFEAAAARTAQDMGLMPDHARTGVKDAARANVLAVDGKNHTSPTRYVKGDQWVDKDTGEIKERRYDPNKSTWGEGGKNRVRQGAKSVVAWSRHPASGTRVIAGLTLMRPKHDGGEAAAIVDLITRVQDLNPGLTHVAVDGALRGTHLARLTPRGLVVVNKIQTAPTTAENAVTINGKRFRKKRVHTLTHHSTAFGACEHPIYGIGGGLFEEHVTSDGTVTHTRLPHHTTARGRKNGDYTDWYVQTRIACGRTDPTSGKLTPWTKTFYVPINPTRQDQIDNVNRGEHVRQIPEIDTDDFNRIYGMRADSESGNNGLEHAWYLDRIPSYGYDNQLLTLISYALMNNAVARATHHARAAARPPGQAA</sequence>
<dbReference type="eggNOG" id="ENOG50331R3">
    <property type="taxonomic scope" value="Bacteria"/>
</dbReference>
<dbReference type="AlphaFoldDB" id="N0E632"/>
<dbReference type="Proteomes" id="UP000013167">
    <property type="component" value="Unassembled WGS sequence"/>
</dbReference>
<dbReference type="HOGENOM" id="CLU_672551_0_0_11"/>
<name>N0E632_9MICO</name>
<proteinExistence type="predicted"/>
<reference evidence="1 2" key="1">
    <citation type="journal article" date="2013" name="ISME J.">
        <title>A metabolic model for members of the genus Tetrasphaera involved in enhanced biological phosphorus removal.</title>
        <authorList>
            <person name="Kristiansen R."/>
            <person name="Nguyen H.T.T."/>
            <person name="Saunders A.M."/>
            <person name="Nielsen J.L."/>
            <person name="Wimmer R."/>
            <person name="Le V.Q."/>
            <person name="McIlroy S.J."/>
            <person name="Petrovski S."/>
            <person name="Seviour R.J."/>
            <person name="Calteau A."/>
            <person name="Nielsen K.L."/>
            <person name="Nielsen P.H."/>
        </authorList>
    </citation>
    <scope>NUCLEOTIDE SEQUENCE [LARGE SCALE GENOMIC DNA]</scope>
    <source>
        <strain evidence="1 2">Lp2</strain>
    </source>
</reference>
<dbReference type="EMBL" id="CAIZ01000145">
    <property type="protein sequence ID" value="CCH70989.1"/>
    <property type="molecule type" value="Genomic_DNA"/>
</dbReference>
<organism evidence="1 2">
    <name type="scientific">Phycicoccus elongatus Lp2</name>
    <dbReference type="NCBI Taxonomy" id="1193181"/>
    <lineage>
        <taxon>Bacteria</taxon>
        <taxon>Bacillati</taxon>
        <taxon>Actinomycetota</taxon>
        <taxon>Actinomycetes</taxon>
        <taxon>Micrococcales</taxon>
        <taxon>Intrasporangiaceae</taxon>
        <taxon>Phycicoccus</taxon>
    </lineage>
</organism>
<accession>N0E632</accession>
<keyword evidence="2" id="KW-1185">Reference proteome</keyword>
<protein>
    <recommendedName>
        <fullName evidence="3">Transposase</fullName>
    </recommendedName>
</protein>
<evidence type="ECO:0000313" key="2">
    <source>
        <dbReference type="Proteomes" id="UP000013167"/>
    </source>
</evidence>
<evidence type="ECO:0008006" key="3">
    <source>
        <dbReference type="Google" id="ProtNLM"/>
    </source>
</evidence>
<gene>
    <name evidence="1" type="ORF">BN10_730020</name>
</gene>
<comment type="caution">
    <text evidence="1">The sequence shown here is derived from an EMBL/GenBank/DDBJ whole genome shotgun (WGS) entry which is preliminary data.</text>
</comment>
<evidence type="ECO:0000313" key="1">
    <source>
        <dbReference type="EMBL" id="CCH70989.1"/>
    </source>
</evidence>
<dbReference type="STRING" id="1193181.BN10_730020"/>